<evidence type="ECO:0000313" key="3">
    <source>
        <dbReference type="EMBL" id="PAV05576.1"/>
    </source>
</evidence>
<name>A0A2A2H8D1_METBR</name>
<dbReference type="Proteomes" id="UP000217784">
    <property type="component" value="Unassembled WGS sequence"/>
</dbReference>
<dbReference type="EMBL" id="LMVM01000003">
    <property type="protein sequence ID" value="PAV05576.1"/>
    <property type="molecule type" value="Genomic_DNA"/>
</dbReference>
<dbReference type="PANTHER" id="PTHR44520:SF2">
    <property type="entry name" value="RESPONSE REGULATOR RCP1"/>
    <property type="match status" value="1"/>
</dbReference>
<dbReference type="RefSeq" id="WP_069585727.1">
    <property type="nucleotide sequence ID" value="NZ_LMVM01000003.1"/>
</dbReference>
<dbReference type="InterPro" id="IPR011006">
    <property type="entry name" value="CheY-like_superfamily"/>
</dbReference>
<dbReference type="InterPro" id="IPR052893">
    <property type="entry name" value="TCS_response_regulator"/>
</dbReference>
<proteinExistence type="predicted"/>
<feature type="modified residue" description="4-aspartylphosphate" evidence="1">
    <location>
        <position position="69"/>
    </location>
</feature>
<keyword evidence="4" id="KW-1185">Reference proteome</keyword>
<evidence type="ECO:0000256" key="1">
    <source>
        <dbReference type="PROSITE-ProRule" id="PRU00169"/>
    </source>
</evidence>
<organism evidence="3 4">
    <name type="scientific">Methanobacterium bryantii</name>
    <dbReference type="NCBI Taxonomy" id="2161"/>
    <lineage>
        <taxon>Archaea</taxon>
        <taxon>Methanobacteriati</taxon>
        <taxon>Methanobacteriota</taxon>
        <taxon>Methanomada group</taxon>
        <taxon>Methanobacteria</taxon>
        <taxon>Methanobacteriales</taxon>
        <taxon>Methanobacteriaceae</taxon>
        <taxon>Methanobacterium</taxon>
    </lineage>
</organism>
<feature type="domain" description="Response regulatory" evidence="2">
    <location>
        <begin position="11"/>
        <end position="135"/>
    </location>
</feature>
<dbReference type="GO" id="GO:0000160">
    <property type="term" value="P:phosphorelay signal transduction system"/>
    <property type="evidence" value="ECO:0007669"/>
    <property type="project" value="InterPro"/>
</dbReference>
<sequence length="144" mass="16617">MVTPNNVKPVEILIIERNPKNLELLIEAFKYSELSYNISFAGNAEQALKMIFQTNEFKKSGKPDLIISDIITYHNEVRKKILDIIIKREATKCIPTVILSSLNEIETLEIQNCPNLLLYKPKTLEENINVVNSIEKFWLSLNKK</sequence>
<comment type="caution">
    <text evidence="3">The sequence shown here is derived from an EMBL/GenBank/DDBJ whole genome shotgun (WGS) entry which is preliminary data.</text>
</comment>
<dbReference type="PANTHER" id="PTHR44520">
    <property type="entry name" value="RESPONSE REGULATOR RCP1-RELATED"/>
    <property type="match status" value="1"/>
</dbReference>
<evidence type="ECO:0000259" key="2">
    <source>
        <dbReference type="PROSITE" id="PS50110"/>
    </source>
</evidence>
<protein>
    <recommendedName>
        <fullName evidence="2">Response regulatory domain-containing protein</fullName>
    </recommendedName>
</protein>
<dbReference type="OrthoDB" id="9652at2157"/>
<dbReference type="AlphaFoldDB" id="A0A2A2H8D1"/>
<accession>A0A2A2H8D1</accession>
<dbReference type="InterPro" id="IPR001789">
    <property type="entry name" value="Sig_transdc_resp-reg_receiver"/>
</dbReference>
<keyword evidence="1" id="KW-0597">Phosphoprotein</keyword>
<dbReference type="PROSITE" id="PS50110">
    <property type="entry name" value="RESPONSE_REGULATORY"/>
    <property type="match status" value="1"/>
</dbReference>
<reference evidence="3 4" key="1">
    <citation type="journal article" date="2017" name="BMC Genomics">
        <title>Genomic analysis of methanogenic archaea reveals a shift towards energy conservation.</title>
        <authorList>
            <person name="Gilmore S.P."/>
            <person name="Henske J.K."/>
            <person name="Sexton J.A."/>
            <person name="Solomon K.V."/>
            <person name="Seppala S."/>
            <person name="Yoo J.I."/>
            <person name="Huyett L.M."/>
            <person name="Pressman A."/>
            <person name="Cogan J.Z."/>
            <person name="Kivenson V."/>
            <person name="Peng X."/>
            <person name="Tan Y."/>
            <person name="Valentine D.L."/>
            <person name="O'Malley M.A."/>
        </authorList>
    </citation>
    <scope>NUCLEOTIDE SEQUENCE [LARGE SCALE GENOMIC DNA]</scope>
    <source>
        <strain evidence="3 4">M.o.H.</strain>
    </source>
</reference>
<dbReference type="SUPFAM" id="SSF52172">
    <property type="entry name" value="CheY-like"/>
    <property type="match status" value="1"/>
</dbReference>
<evidence type="ECO:0000313" key="4">
    <source>
        <dbReference type="Proteomes" id="UP000217784"/>
    </source>
</evidence>
<dbReference type="Gene3D" id="3.40.50.2300">
    <property type="match status" value="1"/>
</dbReference>
<gene>
    <name evidence="3" type="ORF">ASJ80_08670</name>
</gene>